<proteinExistence type="predicted"/>
<dbReference type="AlphaFoldDB" id="A0A7D5PB59"/>
<keyword evidence="3" id="KW-1185">Reference proteome</keyword>
<name>A0A7D5PB59_9EURY</name>
<dbReference type="RefSeq" id="WP_179921666.1">
    <property type="nucleotide sequence ID" value="NZ_CP058909.1"/>
</dbReference>
<feature type="compositionally biased region" description="Low complexity" evidence="1">
    <location>
        <begin position="30"/>
        <end position="69"/>
    </location>
</feature>
<feature type="region of interest" description="Disordered" evidence="1">
    <location>
        <begin position="323"/>
        <end position="372"/>
    </location>
</feature>
<organism evidence="2 3">
    <name type="scientific">Halosimplex pelagicum</name>
    <dbReference type="NCBI Taxonomy" id="869886"/>
    <lineage>
        <taxon>Archaea</taxon>
        <taxon>Methanobacteriati</taxon>
        <taxon>Methanobacteriota</taxon>
        <taxon>Stenosarchaea group</taxon>
        <taxon>Halobacteria</taxon>
        <taxon>Halobacteriales</taxon>
        <taxon>Haloarculaceae</taxon>
        <taxon>Halosimplex</taxon>
    </lineage>
</organism>
<feature type="region of interest" description="Disordered" evidence="1">
    <location>
        <begin position="439"/>
        <end position="530"/>
    </location>
</feature>
<accession>A0A7D5PB59</accession>
<dbReference type="OrthoDB" id="134269at2157"/>
<dbReference type="PROSITE" id="PS51318">
    <property type="entry name" value="TAT"/>
    <property type="match status" value="1"/>
</dbReference>
<feature type="compositionally biased region" description="Gly residues" evidence="1">
    <location>
        <begin position="488"/>
        <end position="505"/>
    </location>
</feature>
<gene>
    <name evidence="2" type="ORF">HZS54_07930</name>
</gene>
<evidence type="ECO:0000256" key="1">
    <source>
        <dbReference type="SAM" id="MobiDB-lite"/>
    </source>
</evidence>
<sequence length="551" mass="56968">MHRRQFLRAVAGTAGLSTVAALTAREGDARPSASRASAAGDATTASADPTATPSGTPTPTPTEAVATPTSGYEPLGSVAVEGASETVLTPDGETAFVAVGDGFAVLDLRDPSNPSVVASERRISPPGTTQTVGGVRDVKYDDGRLLVAGPAGYDPDSFYGIALFDVSDPADPAFLRAYETAYPVHNCDLAGEHAYLTRSDREANPLLVVDVGRAEPREVARWSVLDRDPVWGSVPVQLRTLHDVFVRDGFAYLAYWDAGTWVLDVSDPADPEYVTDVRERDPETLAELDGLAVARERSEPPGNDHYAATDPDSSLLAVGKESWNSNFGKEGTTPGPDDPGGPSGIAIYDIPDPRSPEHLSTIDPPPTADSNINGVRTTAHNFELAAGHCYSSWYRGGVAVHDLSDPADPERVRYFRRSSTTSFWTAQLAAPGGAVVATSYADPSDRDAPARVYTFPDVDRATPTPTPGPTDATTVPTGSGGQSPTADGDGGGSGNTGGTDGGDGSGSDTDATEPAGATAGDGPGFGPAAALAGLGIGAWRLLDGSAEESEE</sequence>
<dbReference type="Proteomes" id="UP000509346">
    <property type="component" value="Chromosome"/>
</dbReference>
<reference evidence="2 3" key="1">
    <citation type="submission" date="2020-07" db="EMBL/GenBank/DDBJ databases">
        <title>Halosimplex litoreum sp. nov. and Halosimplex rubrum sp. nov., isolated from different salt environments.</title>
        <authorList>
            <person name="Cui H."/>
        </authorList>
    </citation>
    <scope>NUCLEOTIDE SEQUENCE [LARGE SCALE GENOMIC DNA]</scope>
    <source>
        <strain evidence="2 3">R2</strain>
    </source>
</reference>
<dbReference type="InterPro" id="IPR013211">
    <property type="entry name" value="LVIVD"/>
</dbReference>
<feature type="compositionally biased region" description="Low complexity" evidence="1">
    <location>
        <begin position="506"/>
        <end position="518"/>
    </location>
</feature>
<dbReference type="InterPro" id="IPR006311">
    <property type="entry name" value="TAT_signal"/>
</dbReference>
<dbReference type="KEGG" id="hpel:HZS54_07930"/>
<dbReference type="Pfam" id="PF08309">
    <property type="entry name" value="LVIVD"/>
    <property type="match status" value="2"/>
</dbReference>
<protein>
    <recommendedName>
        <fullName evidence="4">LVIVD repeat-containing protein</fullName>
    </recommendedName>
</protein>
<dbReference type="EMBL" id="CP058909">
    <property type="protein sequence ID" value="QLH81558.1"/>
    <property type="molecule type" value="Genomic_DNA"/>
</dbReference>
<evidence type="ECO:0000313" key="2">
    <source>
        <dbReference type="EMBL" id="QLH81558.1"/>
    </source>
</evidence>
<dbReference type="GeneID" id="56082509"/>
<evidence type="ECO:0000313" key="3">
    <source>
        <dbReference type="Proteomes" id="UP000509346"/>
    </source>
</evidence>
<evidence type="ECO:0008006" key="4">
    <source>
        <dbReference type="Google" id="ProtNLM"/>
    </source>
</evidence>
<feature type="region of interest" description="Disordered" evidence="1">
    <location>
        <begin position="25"/>
        <end position="75"/>
    </location>
</feature>